<evidence type="ECO:0000256" key="1">
    <source>
        <dbReference type="SAM" id="MobiDB-lite"/>
    </source>
</evidence>
<feature type="compositionally biased region" description="Polar residues" evidence="1">
    <location>
        <begin position="1593"/>
        <end position="1608"/>
    </location>
</feature>
<proteinExistence type="predicted"/>
<keyword evidence="3" id="KW-1185">Reference proteome</keyword>
<gene>
    <name evidence="2" type="ORF">PR048_033111</name>
</gene>
<dbReference type="Proteomes" id="UP001159363">
    <property type="component" value="Chromosome 16"/>
</dbReference>
<feature type="region of interest" description="Disordered" evidence="1">
    <location>
        <begin position="1156"/>
        <end position="1176"/>
    </location>
</feature>
<feature type="region of interest" description="Disordered" evidence="1">
    <location>
        <begin position="1671"/>
        <end position="1705"/>
    </location>
</feature>
<dbReference type="EMBL" id="JARBHB010000017">
    <property type="protein sequence ID" value="KAJ8865591.1"/>
    <property type="molecule type" value="Genomic_DNA"/>
</dbReference>
<feature type="region of interest" description="Disordered" evidence="1">
    <location>
        <begin position="1246"/>
        <end position="1265"/>
    </location>
</feature>
<feature type="region of interest" description="Disordered" evidence="1">
    <location>
        <begin position="1277"/>
        <end position="1306"/>
    </location>
</feature>
<reference evidence="2 3" key="1">
    <citation type="submission" date="2023-02" db="EMBL/GenBank/DDBJ databases">
        <title>LHISI_Scaffold_Assembly.</title>
        <authorList>
            <person name="Stuart O.P."/>
            <person name="Cleave R."/>
            <person name="Magrath M.J.L."/>
            <person name="Mikheyev A.S."/>
        </authorList>
    </citation>
    <scope>NUCLEOTIDE SEQUENCE [LARGE SCALE GENOMIC DNA]</scope>
    <source>
        <strain evidence="2">Daus_M_001</strain>
        <tissue evidence="2">Leg muscle</tissue>
    </source>
</reference>
<feature type="compositionally biased region" description="Low complexity" evidence="1">
    <location>
        <begin position="1277"/>
        <end position="1289"/>
    </location>
</feature>
<accession>A0ABQ9G3J3</accession>
<sequence length="1745" mass="195780">MLTFLVRVTHVCYVIPFPKPKLTPTTPSPLDITPNLLTSHYGSLHPNKLLSEPFSSIFTSRKAVQLWDMEIGFAQPLRSVYLIFSLWLYNDVSFFERGIISPQLFSWRSLQRDKPRSALLRQVGATVAEWLARSPPTMASRIQSPGRVTGFSQGGIWQVEAVDRRVFSGIPFPPPLHSGAAPYSPSSALKTSLLRAAQNSSLITSTALSECKLLKSTGWIGHYRKLAQSSPSTVTADNQCAVDIGIFEYKTVESTQQVIELNISFRTWTCLEDRNAHIAICNLHVDTRVTDIAESLNAHNIKHSKLSEWKAEANFLSFSLCFSSPSKNKIGVKHMYAEVDFLMRSQFIRHTLDDSGPIADLQGNKYHKTWLTPHLQLNIPGDVYAIGQVAKEPPVEVPQSSFAPAHFIAANFLTYYMFFLIYTVYIPLRGGFSETTLQQLARLDTHLILIDFQIYLTSAPHTPETLDNAVSSFNKTILYTADTAILRHQPRRSGYPFLTYLHSLIHKLDRARGHWGLGLWTLWTRPPSWMKSRGAIFSHSFAQKSAKITVNNYKTVQISYKENVFRTLKVLFAHRGGEFSSQRLPLWHSGRLSLGAPNHVFCPMESVDFALTHSVWRGRLHPKAPCQPQKSSLATLAVAKNFNANHKAAQVVDWPVAGKVQNKSRAEREREREREGERERAIFVRAPDQPSHTLSITRGFQVFASYDLTVGAAQCPGRKDLLRNRNHQPSLAAADPSCTESSVQPDVITRCVLTVLKPVHLYRNFQVVISVTSMYLQSYSAFNLHSRNEDSMLVVTDNHTLYQTLNVWHYRQSYTALEVLLYLQPTLSPSVLVASLYLPLLGSRGPACTHSIRVPDDAGFLGDLQFSQTLQSGAAPYRPLFTLIGSRHFVVKLRQSEVNFSYMEVLYRPEVATWWGPQVNPVIRSQHIAAVTRDRERCRRVSHSHVKCRASISEIKLLYTREFHGDTGRVSLQTPCSKSDADRLVVHCLPQMILALPKVQEPTIAIIHTSVNFMTTCNVLVRTYPVAVAGGMSCDWRRMHQSMERALFKIVQPKDKLAPPVVQLLQSEARELPEQSEVIAVVDEVYSPPMVNKSQGQRRTNTHRNIQKYTAHQWLTNRRANDEQILTERYRSMQPTNNGKIAKLWLYRDEDRWGGDGADTHNTSPQEVGDPSPDNCYNGSSSWEFVMGQAVTRHLSTGEGPNWKLGHMWDVEMVTQLLEDLTNCFGTHPREGEGWKRTCNSSLRGVPGNNRRLQLPSKAAGGREKVHRQGTLTFYMHSPSPSPQLHSLPAPDLPTPRQSSVTKQTNRRRCKPIYAAALNPQIAVYFHLPTLQHLTSRCNTPGWQLTTRRCLPDHTLTSPTHCGCGRGDTIAITVTFTHAPEVHLHQWLGKRGMTNCIAAIFDKLALTSTGATCWELVQSSRTQPMKHAQSGVCCTAVMVPASRYAIDNIGIGPSFVFNLQRVLRLIKKLRPMSLKLFCLSLTSLIIYVQALNCPKRTSSNASECNRGPSITTLREFLEAAYFIVNCPYYKNGNLDFTASRHVPSSRHVTTPQPRGGGSTYEIASSSSVRLRCITITPLESSTALWGITAPTNAQQGNDISTPPRQTYEGSRHPCVTSERPTSLEAGSASPFTLLRIYKLYEVKQVLALISRVVASIFQRVLDGQQPPTALEIPTATRGSPPLQRPPAPEAFRRRRHQQVLPTPPSSTFPFSLVKLPQEELHLFTTEQNNGDVYTMPVSPIAVRPG</sequence>
<organism evidence="2 3">
    <name type="scientific">Dryococelus australis</name>
    <dbReference type="NCBI Taxonomy" id="614101"/>
    <lineage>
        <taxon>Eukaryota</taxon>
        <taxon>Metazoa</taxon>
        <taxon>Ecdysozoa</taxon>
        <taxon>Arthropoda</taxon>
        <taxon>Hexapoda</taxon>
        <taxon>Insecta</taxon>
        <taxon>Pterygota</taxon>
        <taxon>Neoptera</taxon>
        <taxon>Polyneoptera</taxon>
        <taxon>Phasmatodea</taxon>
        <taxon>Verophasmatodea</taxon>
        <taxon>Anareolatae</taxon>
        <taxon>Phasmatidae</taxon>
        <taxon>Eurycanthinae</taxon>
        <taxon>Dryococelus</taxon>
    </lineage>
</organism>
<feature type="region of interest" description="Disordered" evidence="1">
    <location>
        <begin position="1593"/>
        <end position="1622"/>
    </location>
</feature>
<name>A0ABQ9G3J3_9NEOP</name>
<protein>
    <submittedName>
        <fullName evidence="2">Uncharacterized protein</fullName>
    </submittedName>
</protein>
<comment type="caution">
    <text evidence="2">The sequence shown here is derived from an EMBL/GenBank/DDBJ whole genome shotgun (WGS) entry which is preliminary data.</text>
</comment>
<evidence type="ECO:0000313" key="2">
    <source>
        <dbReference type="EMBL" id="KAJ8865591.1"/>
    </source>
</evidence>
<evidence type="ECO:0000313" key="3">
    <source>
        <dbReference type="Proteomes" id="UP001159363"/>
    </source>
</evidence>